<feature type="binding site" evidence="12">
    <location>
        <begin position="241"/>
        <end position="245"/>
    </location>
    <ligand>
        <name>FAD</name>
        <dbReference type="ChEBI" id="CHEBI:57692"/>
    </ligand>
</feature>
<comment type="similarity">
    <text evidence="14">Belongs to the DNA photolyase family.</text>
</comment>
<evidence type="ECO:0000256" key="12">
    <source>
        <dbReference type="PIRSR" id="PIRSR602081-1"/>
    </source>
</evidence>
<keyword evidence="7 14" id="KW-0157">Chromophore</keyword>
<dbReference type="InterPro" id="IPR036134">
    <property type="entry name" value="Crypto/Photolyase_FAD-like_sf"/>
</dbReference>
<dbReference type="GO" id="GO:0000719">
    <property type="term" value="P:photoreactive repair"/>
    <property type="evidence" value="ECO:0007669"/>
    <property type="project" value="UniProtKB-ARBA"/>
</dbReference>
<reference evidence="16 17" key="1">
    <citation type="submission" date="2019-03" db="EMBL/GenBank/DDBJ databases">
        <title>Seongchinamella monodicae gen. nov., sp. nov., a novel member of the Gammaproteobacteria isolated from a tidal mudflat of beach.</title>
        <authorList>
            <person name="Yang H.G."/>
            <person name="Kang J.W."/>
            <person name="Lee S.D."/>
        </authorList>
    </citation>
    <scope>NUCLEOTIDE SEQUENCE [LARGE SCALE GENOMIC DNA]</scope>
    <source>
        <strain evidence="16 17">GH4-78</strain>
    </source>
</reference>
<dbReference type="GO" id="GO:0071949">
    <property type="term" value="F:FAD binding"/>
    <property type="evidence" value="ECO:0007669"/>
    <property type="project" value="TreeGrafter"/>
</dbReference>
<keyword evidence="16" id="KW-0456">Lyase</keyword>
<comment type="caution">
    <text evidence="16">The sequence shown here is derived from an EMBL/GenBank/DDBJ whole genome shotgun (WGS) entry which is preliminary data.</text>
</comment>
<evidence type="ECO:0000256" key="2">
    <source>
        <dbReference type="ARBA" id="ARBA00005862"/>
    </source>
</evidence>
<dbReference type="Gene3D" id="1.25.40.80">
    <property type="match status" value="1"/>
</dbReference>
<dbReference type="Pfam" id="PF00875">
    <property type="entry name" value="DNA_photolyase"/>
    <property type="match status" value="1"/>
</dbReference>
<dbReference type="EC" id="4.1.99.3" evidence="3"/>
<evidence type="ECO:0000256" key="11">
    <source>
        <dbReference type="ARBA" id="ARBA00083107"/>
    </source>
</evidence>
<evidence type="ECO:0000256" key="1">
    <source>
        <dbReference type="ARBA" id="ARBA00001932"/>
    </source>
</evidence>
<dbReference type="PROSITE" id="PS51645">
    <property type="entry name" value="PHR_CRY_ALPHA_BETA"/>
    <property type="match status" value="1"/>
</dbReference>
<evidence type="ECO:0000256" key="4">
    <source>
        <dbReference type="ARBA" id="ARBA00014046"/>
    </source>
</evidence>
<dbReference type="InterPro" id="IPR002081">
    <property type="entry name" value="Cryptochrome/DNA_photolyase_1"/>
</dbReference>
<dbReference type="Pfam" id="PF03441">
    <property type="entry name" value="FAD_binding_7"/>
    <property type="match status" value="1"/>
</dbReference>
<comment type="cofactor">
    <cofactor evidence="12">
        <name>FAD</name>
        <dbReference type="ChEBI" id="CHEBI:57692"/>
    </cofactor>
    <text evidence="12">Binds 1 FAD per subunit.</text>
</comment>
<evidence type="ECO:0000259" key="15">
    <source>
        <dbReference type="PROSITE" id="PS51645"/>
    </source>
</evidence>
<evidence type="ECO:0000313" key="16">
    <source>
        <dbReference type="EMBL" id="TDG11909.1"/>
    </source>
</evidence>
<dbReference type="PANTHER" id="PTHR11455:SF9">
    <property type="entry name" value="CRYPTOCHROME CIRCADIAN CLOCK 5 ISOFORM X1"/>
    <property type="match status" value="1"/>
</dbReference>
<dbReference type="Gene3D" id="3.40.50.620">
    <property type="entry name" value="HUPs"/>
    <property type="match status" value="1"/>
</dbReference>
<dbReference type="SUPFAM" id="SSF48173">
    <property type="entry name" value="Cryptochrome/photolyase FAD-binding domain"/>
    <property type="match status" value="1"/>
</dbReference>
<evidence type="ECO:0000256" key="7">
    <source>
        <dbReference type="ARBA" id="ARBA00022991"/>
    </source>
</evidence>
<comment type="cofactor">
    <cofactor evidence="1">
        <name>(6R)-5,10-methylene-5,6,7,8-tetrahydrofolate</name>
        <dbReference type="ChEBI" id="CHEBI:15636"/>
    </cofactor>
</comment>
<dbReference type="InterPro" id="IPR014729">
    <property type="entry name" value="Rossmann-like_a/b/a_fold"/>
</dbReference>
<dbReference type="PROSITE" id="PS00394">
    <property type="entry name" value="DNA_PHOTOLYASES_1_1"/>
    <property type="match status" value="1"/>
</dbReference>
<keyword evidence="5 12" id="KW-0285">Flavoprotein</keyword>
<feature type="domain" description="Photolyase/cryptochrome alpha/beta" evidence="15">
    <location>
        <begin position="5"/>
        <end position="134"/>
    </location>
</feature>
<dbReference type="OrthoDB" id="9772484at2"/>
<dbReference type="PANTHER" id="PTHR11455">
    <property type="entry name" value="CRYPTOCHROME"/>
    <property type="match status" value="1"/>
</dbReference>
<feature type="binding site" evidence="12">
    <location>
        <position position="229"/>
    </location>
    <ligand>
        <name>FAD</name>
        <dbReference type="ChEBI" id="CHEBI:57692"/>
    </ligand>
</feature>
<feature type="site" description="Electron transfer via tryptophanyl radical" evidence="13">
    <location>
        <position position="310"/>
    </location>
</feature>
<dbReference type="InterPro" id="IPR006050">
    <property type="entry name" value="DNA_photolyase_N"/>
</dbReference>
<evidence type="ECO:0000256" key="8">
    <source>
        <dbReference type="ARBA" id="ARBA00031671"/>
    </source>
</evidence>
<dbReference type="Gene3D" id="1.10.579.10">
    <property type="entry name" value="DNA Cyclobutane Dipyrimidine Photolyase, subunit A, domain 3"/>
    <property type="match status" value="1"/>
</dbReference>
<dbReference type="PRINTS" id="PR00147">
    <property type="entry name" value="DNAPHOTLYASE"/>
</dbReference>
<evidence type="ECO:0000256" key="14">
    <source>
        <dbReference type="RuleBase" id="RU004182"/>
    </source>
</evidence>
<dbReference type="InterPro" id="IPR036155">
    <property type="entry name" value="Crypto/Photolyase_N_sf"/>
</dbReference>
<comment type="similarity">
    <text evidence="2">Belongs to the DNA photolyase class-1 family.</text>
</comment>
<dbReference type="FunFam" id="1.10.579.10:FF:000003">
    <property type="entry name" value="Deoxyribodipyrimidine photo-lyase"/>
    <property type="match status" value="1"/>
</dbReference>
<comment type="function">
    <text evidence="10">Involved in repair of UV radiation-induced DNA damage. Catalyzes the light-dependent monomerization (300-600 nm) of cyclobutyl pyrimidine dimers (in cis-syn configuration), which are formed between adjacent bases on the same DNA strand upon exposure to ultraviolet radiation.</text>
</comment>
<dbReference type="GO" id="GO:0009416">
    <property type="term" value="P:response to light stimulus"/>
    <property type="evidence" value="ECO:0007669"/>
    <property type="project" value="TreeGrafter"/>
</dbReference>
<dbReference type="InterPro" id="IPR018394">
    <property type="entry name" value="DNA_photolyase_1_CS_C"/>
</dbReference>
<evidence type="ECO:0000313" key="17">
    <source>
        <dbReference type="Proteomes" id="UP000295554"/>
    </source>
</evidence>
<dbReference type="RefSeq" id="WP_133214609.1">
    <property type="nucleotide sequence ID" value="NZ_SMSE01000004.1"/>
</dbReference>
<dbReference type="SUPFAM" id="SSF52425">
    <property type="entry name" value="Cryptochrome/photolyase, N-terminal domain"/>
    <property type="match status" value="1"/>
</dbReference>
<feature type="binding site" evidence="12">
    <location>
        <begin position="376"/>
        <end position="378"/>
    </location>
    <ligand>
        <name>FAD</name>
        <dbReference type="ChEBI" id="CHEBI:57692"/>
    </ligand>
</feature>
<dbReference type="EMBL" id="SMSE01000004">
    <property type="protein sequence ID" value="TDG11909.1"/>
    <property type="molecule type" value="Genomic_DNA"/>
</dbReference>
<evidence type="ECO:0000256" key="10">
    <source>
        <dbReference type="ARBA" id="ARBA00059220"/>
    </source>
</evidence>
<feature type="site" description="Electron transfer via tryptophanyl radical" evidence="13">
    <location>
        <position position="386"/>
    </location>
</feature>
<dbReference type="GO" id="GO:0003677">
    <property type="term" value="F:DNA binding"/>
    <property type="evidence" value="ECO:0007669"/>
    <property type="project" value="TreeGrafter"/>
</dbReference>
<keyword evidence="17" id="KW-1185">Reference proteome</keyword>
<dbReference type="PROSITE" id="PS00691">
    <property type="entry name" value="DNA_PHOTOLYASES_1_2"/>
    <property type="match status" value="1"/>
</dbReference>
<dbReference type="AlphaFoldDB" id="A0A4R5LNI0"/>
<accession>A0A4R5LNI0</accession>
<evidence type="ECO:0000256" key="6">
    <source>
        <dbReference type="ARBA" id="ARBA00022827"/>
    </source>
</evidence>
<dbReference type="Proteomes" id="UP000295554">
    <property type="component" value="Unassembled WGS sequence"/>
</dbReference>
<sequence length="484" mass="54459">MSASQPVIYWFRQDLRLSDLPALKAAAASGCPVIPCFFIDDETPGEWAPGGASRWWLHHSLVALGKEISQKGGRLVVRRGDSRKLLAEVVEETGAQAVYCSEAYEPWNRELQRVLSADLEQANARLHCHEGSLLFHPDAIRNKAGQPFKVFTPYWRHCRELGIAAPGGRQQLSRGRFHQHRLQGLKPAEWGLLPESPNWADGWLDHWTPGAKGARASLNRFTKGALDGYSEGRDFPALNGSSRLSPHLHWGELSPRQACAAILDADSAGDSDQQKFIAEIGWREFNYHLLYHHPHIPERPFKPRFEQLPWADSQARLGHWQQGKTGYPIVDAGMRELWHTGFMHNRVRMVCASFLTKHLLLPWQWGARWFWDTLVDADLANNSCGWQWVAGCGADAAPYFRIFNPVLQGKRFDAGGDYIRRWVPELGALPDRYLHAPWEAPADTLAEAGITLGDHYPEPMVDHREARAAALEAYDVLPSGDDSG</sequence>
<evidence type="ECO:0000256" key="9">
    <source>
        <dbReference type="ARBA" id="ARBA00033999"/>
    </source>
</evidence>
<dbReference type="InterPro" id="IPR005101">
    <property type="entry name" value="Cryptochr/Photolyase_FAD-bd"/>
</dbReference>
<comment type="catalytic activity">
    <reaction evidence="9">
        <text>cyclobutadipyrimidine (in DNA) = 2 pyrimidine residues (in DNA).</text>
        <dbReference type="EC" id="4.1.99.3"/>
    </reaction>
</comment>
<proteinExistence type="inferred from homology"/>
<evidence type="ECO:0000256" key="3">
    <source>
        <dbReference type="ARBA" id="ARBA00013149"/>
    </source>
</evidence>
<evidence type="ECO:0000256" key="13">
    <source>
        <dbReference type="PIRSR" id="PIRSR602081-2"/>
    </source>
</evidence>
<protein>
    <recommendedName>
        <fullName evidence="4">Deoxyribodipyrimidine photo-lyase</fullName>
        <ecNumber evidence="3">4.1.99.3</ecNumber>
    </recommendedName>
    <alternativeName>
        <fullName evidence="8">DNA photolyase</fullName>
    </alternativeName>
    <alternativeName>
        <fullName evidence="11">Photoreactivating enzyme</fullName>
    </alternativeName>
</protein>
<feature type="binding site" evidence="12">
    <location>
        <position position="276"/>
    </location>
    <ligand>
        <name>FAD</name>
        <dbReference type="ChEBI" id="CHEBI:57692"/>
    </ligand>
</feature>
<feature type="site" description="Electron transfer via tryptophanyl radical" evidence="13">
    <location>
        <position position="363"/>
    </location>
</feature>
<gene>
    <name evidence="16" type="ORF">E2F43_16210</name>
</gene>
<keyword evidence="6 12" id="KW-0274">FAD</keyword>
<name>A0A4R5LNI0_9GAMM</name>
<evidence type="ECO:0000256" key="5">
    <source>
        <dbReference type="ARBA" id="ARBA00022630"/>
    </source>
</evidence>
<organism evidence="16 17">
    <name type="scientific">Seongchinamella unica</name>
    <dbReference type="NCBI Taxonomy" id="2547392"/>
    <lineage>
        <taxon>Bacteria</taxon>
        <taxon>Pseudomonadati</taxon>
        <taxon>Pseudomonadota</taxon>
        <taxon>Gammaproteobacteria</taxon>
        <taxon>Cellvibrionales</taxon>
        <taxon>Halieaceae</taxon>
        <taxon>Seongchinamella</taxon>
    </lineage>
</organism>
<dbReference type="GO" id="GO:0003904">
    <property type="term" value="F:deoxyribodipyrimidine photo-lyase activity"/>
    <property type="evidence" value="ECO:0007669"/>
    <property type="project" value="UniProtKB-EC"/>
</dbReference>